<organism evidence="1 2">
    <name type="scientific">Kribbella koreensis</name>
    <dbReference type="NCBI Taxonomy" id="57909"/>
    <lineage>
        <taxon>Bacteria</taxon>
        <taxon>Bacillati</taxon>
        <taxon>Actinomycetota</taxon>
        <taxon>Actinomycetes</taxon>
        <taxon>Propionibacteriales</taxon>
        <taxon>Kribbellaceae</taxon>
        <taxon>Kribbella</taxon>
    </lineage>
</organism>
<sequence length="227" mass="25477">MVSGPILFVRYALAPNLLGYCGPADCDSLLAYGSSGEVDDGLRERARQFEGAWPYLEMIASKAGLRDPLDHRVVEAYWLGNALLDDVGPLLKAHGMPHHSYQVFCCYPWADLLPDDRASAQALHVLDQCRIRWGRVISDLGTHVLVESRPLAWDGHALSLGTLRKETVIRGTNGLDLLGPLSPGDWVSLHWQWVCDRIDLRRVTSLRHYSAYHLNLTNRRLVPSDRT</sequence>
<proteinExistence type="predicted"/>
<reference evidence="1 2" key="1">
    <citation type="journal article" date="2019" name="Int. J. Syst. Evol. Microbiol.">
        <title>The Global Catalogue of Microorganisms (GCM) 10K type strain sequencing project: providing services to taxonomists for standard genome sequencing and annotation.</title>
        <authorList>
            <consortium name="The Broad Institute Genomics Platform"/>
            <consortium name="The Broad Institute Genome Sequencing Center for Infectious Disease"/>
            <person name="Wu L."/>
            <person name="Ma J."/>
        </authorList>
    </citation>
    <scope>NUCLEOTIDE SEQUENCE [LARGE SCALE GENOMIC DNA]</scope>
    <source>
        <strain evidence="1 2">JCM 10977</strain>
    </source>
</reference>
<name>A0ABN1Q896_9ACTN</name>
<dbReference type="EMBL" id="BAAAHK010000007">
    <property type="protein sequence ID" value="GAA0939051.1"/>
    <property type="molecule type" value="Genomic_DNA"/>
</dbReference>
<accession>A0ABN1Q896</accession>
<gene>
    <name evidence="1" type="ORF">GCM10009554_28490</name>
</gene>
<protein>
    <submittedName>
        <fullName evidence="1">DUF6390 family protein</fullName>
    </submittedName>
</protein>
<dbReference type="Proteomes" id="UP001500542">
    <property type="component" value="Unassembled WGS sequence"/>
</dbReference>
<evidence type="ECO:0000313" key="2">
    <source>
        <dbReference type="Proteomes" id="UP001500542"/>
    </source>
</evidence>
<dbReference type="InterPro" id="IPR045660">
    <property type="entry name" value="DUF6390"/>
</dbReference>
<keyword evidence="2" id="KW-1185">Reference proteome</keyword>
<evidence type="ECO:0000313" key="1">
    <source>
        <dbReference type="EMBL" id="GAA0939051.1"/>
    </source>
</evidence>
<comment type="caution">
    <text evidence="1">The sequence shown here is derived from an EMBL/GenBank/DDBJ whole genome shotgun (WGS) entry which is preliminary data.</text>
</comment>
<dbReference type="Pfam" id="PF19927">
    <property type="entry name" value="DUF6390"/>
    <property type="match status" value="2"/>
</dbReference>
<dbReference type="RefSeq" id="WP_343968892.1">
    <property type="nucleotide sequence ID" value="NZ_BAAAHK010000007.1"/>
</dbReference>